<dbReference type="Proteomes" id="UP000014200">
    <property type="component" value="Unassembled WGS sequence"/>
</dbReference>
<keyword evidence="1" id="KW-0812">Transmembrane</keyword>
<dbReference type="PANTHER" id="PTHR43685:SF2">
    <property type="entry name" value="GLYCOSYLTRANSFERASE 2-LIKE DOMAIN-CONTAINING PROTEIN"/>
    <property type="match status" value="1"/>
</dbReference>
<keyword evidence="1" id="KW-1133">Transmembrane helix</keyword>
<dbReference type="InterPro" id="IPR050834">
    <property type="entry name" value="Glycosyltransf_2"/>
</dbReference>
<proteinExistence type="predicted"/>
<evidence type="ECO:0000313" key="3">
    <source>
        <dbReference type="EMBL" id="EOS09595.1"/>
    </source>
</evidence>
<protein>
    <recommendedName>
        <fullName evidence="2">Glycosyltransferase 2-like domain-containing protein</fullName>
    </recommendedName>
</protein>
<dbReference type="HOGENOM" id="CLU_025996_21_1_10"/>
<organism evidence="3 4">
    <name type="scientific">Phocaeicola sartorii</name>
    <dbReference type="NCBI Taxonomy" id="671267"/>
    <lineage>
        <taxon>Bacteria</taxon>
        <taxon>Pseudomonadati</taxon>
        <taxon>Bacteroidota</taxon>
        <taxon>Bacteroidia</taxon>
        <taxon>Bacteroidales</taxon>
        <taxon>Bacteroidaceae</taxon>
        <taxon>Phocaeicola</taxon>
    </lineage>
</organism>
<sequence>MQDQVLISVVTVSYNAVSTIERTILSVINQTYPHIEYIIIDGGSTDGTVDVIKKYADKIAYWVSEPDKGIYDAMNKGVAVATGEWINFMNSGDCLYEKDTVEKILNKNSTINNVSIIYGKTMKQFEKYCTIEIPPAISKIKKRLPFCHQSSFIKLQLLQMHPYNTNYKLVADDEFFYSMYMNNVNFLFIDEIISKYDAYSGVSSCNIKQALCENYQIRGKSNNTYFLFVVYFPLLLRKIIKSFLIFISK</sequence>
<dbReference type="CDD" id="cd06433">
    <property type="entry name" value="GT_2_WfgS_like"/>
    <property type="match status" value="1"/>
</dbReference>
<dbReference type="PATRIC" id="fig|1235788.3.peg.3800"/>
<reference evidence="3 4" key="1">
    <citation type="submission" date="2013-04" db="EMBL/GenBank/DDBJ databases">
        <title>The Genome Sequence of Bacteroides massiliensis dnLKV3.</title>
        <authorList>
            <consortium name="The Broad Institute Genomics Platform"/>
            <consortium name="The Broad Institute Genome Sequencing Center for Infectious Disease"/>
            <person name="Earl A."/>
            <person name="Xavier R."/>
            <person name="Kuhn K."/>
            <person name="Stappenbeck T."/>
            <person name="Walker B."/>
            <person name="Young S."/>
            <person name="Zeng Q."/>
            <person name="Gargeya S."/>
            <person name="Fitzgerald M."/>
            <person name="Haas B."/>
            <person name="Abouelleil A."/>
            <person name="Allen A.W."/>
            <person name="Alvarado L."/>
            <person name="Arachchi H.M."/>
            <person name="Berlin A.M."/>
            <person name="Chapman S.B."/>
            <person name="Gainer-Dewar J."/>
            <person name="Goldberg J."/>
            <person name="Griggs A."/>
            <person name="Gujja S."/>
            <person name="Hansen M."/>
            <person name="Howarth C."/>
            <person name="Imamovic A."/>
            <person name="Ireland A."/>
            <person name="Larimer J."/>
            <person name="McCowan C."/>
            <person name="Murphy C."/>
            <person name="Pearson M."/>
            <person name="Poon T.W."/>
            <person name="Priest M."/>
            <person name="Roberts A."/>
            <person name="Saif S."/>
            <person name="Shea T."/>
            <person name="Sisk P."/>
            <person name="Sykes S."/>
            <person name="Wortman J."/>
            <person name="Nusbaum C."/>
            <person name="Birren B."/>
        </authorList>
    </citation>
    <scope>NUCLEOTIDE SEQUENCE [LARGE SCALE GENOMIC DNA]</scope>
    <source>
        <strain evidence="4">dnLKV3</strain>
    </source>
</reference>
<evidence type="ECO:0000256" key="1">
    <source>
        <dbReference type="SAM" id="Phobius"/>
    </source>
</evidence>
<dbReference type="GeneID" id="82156078"/>
<dbReference type="Gene3D" id="3.90.550.10">
    <property type="entry name" value="Spore Coat Polysaccharide Biosynthesis Protein SpsA, Chain A"/>
    <property type="match status" value="1"/>
</dbReference>
<gene>
    <name evidence="3" type="ORF">C802_03708</name>
</gene>
<dbReference type="EMBL" id="ASSP01000022">
    <property type="protein sequence ID" value="EOS09595.1"/>
    <property type="molecule type" value="Genomic_DNA"/>
</dbReference>
<accession>R9I899</accession>
<dbReference type="PANTHER" id="PTHR43685">
    <property type="entry name" value="GLYCOSYLTRANSFERASE"/>
    <property type="match status" value="1"/>
</dbReference>
<dbReference type="SUPFAM" id="SSF53448">
    <property type="entry name" value="Nucleotide-diphospho-sugar transferases"/>
    <property type="match status" value="1"/>
</dbReference>
<dbReference type="Pfam" id="PF00535">
    <property type="entry name" value="Glycos_transf_2"/>
    <property type="match status" value="1"/>
</dbReference>
<feature type="transmembrane region" description="Helical" evidence="1">
    <location>
        <begin position="225"/>
        <end position="247"/>
    </location>
</feature>
<dbReference type="OrthoDB" id="9788101at2"/>
<dbReference type="STRING" id="1235788.C802_03708"/>
<comment type="caution">
    <text evidence="3">The sequence shown here is derived from an EMBL/GenBank/DDBJ whole genome shotgun (WGS) entry which is preliminary data.</text>
</comment>
<dbReference type="InterPro" id="IPR029044">
    <property type="entry name" value="Nucleotide-diphossugar_trans"/>
</dbReference>
<feature type="domain" description="Glycosyltransferase 2-like" evidence="2">
    <location>
        <begin position="8"/>
        <end position="113"/>
    </location>
</feature>
<dbReference type="InterPro" id="IPR001173">
    <property type="entry name" value="Glyco_trans_2-like"/>
</dbReference>
<dbReference type="AlphaFoldDB" id="R9I899"/>
<name>R9I899_9BACT</name>
<evidence type="ECO:0000259" key="2">
    <source>
        <dbReference type="Pfam" id="PF00535"/>
    </source>
</evidence>
<dbReference type="RefSeq" id="WP_016277983.1">
    <property type="nucleotide sequence ID" value="NZ_CAONFL010000040.1"/>
</dbReference>
<keyword evidence="4" id="KW-1185">Reference proteome</keyword>
<evidence type="ECO:0000313" key="4">
    <source>
        <dbReference type="Proteomes" id="UP000014200"/>
    </source>
</evidence>
<keyword evidence="1" id="KW-0472">Membrane</keyword>